<accession>A0A4U5MRT5</accession>
<protein>
    <recommendedName>
        <fullName evidence="4">G-protein coupled receptors family 1 profile domain-containing protein</fullName>
    </recommendedName>
</protein>
<dbReference type="InterPro" id="IPR019421">
    <property type="entry name" value="7TM_GPCR_serpentine_rcpt_Srd"/>
</dbReference>
<feature type="transmembrane region" description="Helical" evidence="1">
    <location>
        <begin position="26"/>
        <end position="50"/>
    </location>
</feature>
<gene>
    <name evidence="2" type="ORF">L596_019597</name>
</gene>
<dbReference type="Proteomes" id="UP000298663">
    <property type="component" value="Unassembled WGS sequence"/>
</dbReference>
<keyword evidence="1" id="KW-0812">Transmembrane</keyword>
<dbReference type="PANTHER" id="PTHR38614:SF1">
    <property type="entry name" value="G_PROTEIN_RECEP_F1_2 DOMAIN-CONTAINING PROTEIN"/>
    <property type="match status" value="1"/>
</dbReference>
<proteinExistence type="predicted"/>
<comment type="caution">
    <text evidence="2">The sequence shown here is derived from an EMBL/GenBank/DDBJ whole genome shotgun (WGS) entry which is preliminary data.</text>
</comment>
<dbReference type="PANTHER" id="PTHR38614">
    <property type="entry name" value="PROTEIN CBG09954"/>
    <property type="match status" value="1"/>
</dbReference>
<feature type="transmembrane region" description="Helical" evidence="1">
    <location>
        <begin position="115"/>
        <end position="132"/>
    </location>
</feature>
<keyword evidence="1" id="KW-0472">Membrane</keyword>
<name>A0A4U5MRT5_STECR</name>
<sequence length="251" mass="28421">MTSKTIMLEDICGPTLFTDNSVLFDMVTWILIVYPLIAVGLNCYIFFFLYQNSRKLWALGIRGTDKDTKTKQQMTLGMILQSLLPIFAQLPMLTTALFYWRGRYVPQFVWNIDNVIFHIGLTLNPVITVIFVRQFRQAVLEVFKLNRQQTKFTFTVNSNRWRIPKGEKQTHCSNSSTFRPLLFEVNGSNETAIIGVSGSALVWICACLDSLTSGSAARVSGQKRQVCRGHSLELKLSGAVVIRSNFAHTLP</sequence>
<evidence type="ECO:0000313" key="2">
    <source>
        <dbReference type="EMBL" id="TKR72083.1"/>
    </source>
</evidence>
<dbReference type="SUPFAM" id="SSF81321">
    <property type="entry name" value="Family A G protein-coupled receptor-like"/>
    <property type="match status" value="1"/>
</dbReference>
<reference evidence="2 3" key="1">
    <citation type="journal article" date="2015" name="Genome Biol.">
        <title>Comparative genomics of Steinernema reveals deeply conserved gene regulatory networks.</title>
        <authorList>
            <person name="Dillman A.R."/>
            <person name="Macchietto M."/>
            <person name="Porter C.F."/>
            <person name="Rogers A."/>
            <person name="Williams B."/>
            <person name="Antoshechkin I."/>
            <person name="Lee M.M."/>
            <person name="Goodwin Z."/>
            <person name="Lu X."/>
            <person name="Lewis E.E."/>
            <person name="Goodrich-Blair H."/>
            <person name="Stock S.P."/>
            <person name="Adams B.J."/>
            <person name="Sternberg P.W."/>
            <person name="Mortazavi A."/>
        </authorList>
    </citation>
    <scope>NUCLEOTIDE SEQUENCE [LARGE SCALE GENOMIC DNA]</scope>
    <source>
        <strain evidence="2 3">ALL</strain>
    </source>
</reference>
<dbReference type="AlphaFoldDB" id="A0A4U5MRT5"/>
<dbReference type="OrthoDB" id="5870934at2759"/>
<evidence type="ECO:0008006" key="4">
    <source>
        <dbReference type="Google" id="ProtNLM"/>
    </source>
</evidence>
<dbReference type="Pfam" id="PF10317">
    <property type="entry name" value="7TM_GPCR_Srd"/>
    <property type="match status" value="1"/>
</dbReference>
<feature type="transmembrane region" description="Helical" evidence="1">
    <location>
        <begin position="76"/>
        <end position="100"/>
    </location>
</feature>
<evidence type="ECO:0000256" key="1">
    <source>
        <dbReference type="SAM" id="Phobius"/>
    </source>
</evidence>
<keyword evidence="1" id="KW-1133">Transmembrane helix</keyword>
<dbReference type="Gene3D" id="1.20.1070.10">
    <property type="entry name" value="Rhodopsin 7-helix transmembrane proteins"/>
    <property type="match status" value="1"/>
</dbReference>
<dbReference type="InterPro" id="IPR010601">
    <property type="entry name" value="DUF1182"/>
</dbReference>
<organism evidence="2 3">
    <name type="scientific">Steinernema carpocapsae</name>
    <name type="common">Entomopathogenic nematode</name>
    <dbReference type="NCBI Taxonomy" id="34508"/>
    <lineage>
        <taxon>Eukaryota</taxon>
        <taxon>Metazoa</taxon>
        <taxon>Ecdysozoa</taxon>
        <taxon>Nematoda</taxon>
        <taxon>Chromadorea</taxon>
        <taxon>Rhabditida</taxon>
        <taxon>Tylenchina</taxon>
        <taxon>Panagrolaimomorpha</taxon>
        <taxon>Strongyloidoidea</taxon>
        <taxon>Steinernematidae</taxon>
        <taxon>Steinernema</taxon>
    </lineage>
</organism>
<keyword evidence="3" id="KW-1185">Reference proteome</keyword>
<reference evidence="2 3" key="2">
    <citation type="journal article" date="2019" name="G3 (Bethesda)">
        <title>Hybrid Assembly of the Genome of the Entomopathogenic Nematode Steinernema carpocapsae Identifies the X-Chromosome.</title>
        <authorList>
            <person name="Serra L."/>
            <person name="Macchietto M."/>
            <person name="Macias-Munoz A."/>
            <person name="McGill C.J."/>
            <person name="Rodriguez I.M."/>
            <person name="Rodriguez B."/>
            <person name="Murad R."/>
            <person name="Mortazavi A."/>
        </authorList>
    </citation>
    <scope>NUCLEOTIDE SEQUENCE [LARGE SCALE GENOMIC DNA]</scope>
    <source>
        <strain evidence="2 3">ALL</strain>
    </source>
</reference>
<dbReference type="EMBL" id="AZBU02000006">
    <property type="protein sequence ID" value="TKR72083.1"/>
    <property type="molecule type" value="Genomic_DNA"/>
</dbReference>
<evidence type="ECO:0000313" key="3">
    <source>
        <dbReference type="Proteomes" id="UP000298663"/>
    </source>
</evidence>